<organism evidence="12 13">
    <name type="scientific">Mediterraneibacter gnavus</name>
    <name type="common">Ruminococcus gnavus</name>
    <dbReference type="NCBI Taxonomy" id="33038"/>
    <lineage>
        <taxon>Bacteria</taxon>
        <taxon>Bacillati</taxon>
        <taxon>Bacillota</taxon>
        <taxon>Clostridia</taxon>
        <taxon>Lachnospirales</taxon>
        <taxon>Lachnospiraceae</taxon>
        <taxon>Mediterraneibacter</taxon>
    </lineage>
</organism>
<dbReference type="InterPro" id="IPR050351">
    <property type="entry name" value="BphY/WalK/GraS-like"/>
</dbReference>
<evidence type="ECO:0000256" key="4">
    <source>
        <dbReference type="ARBA" id="ARBA00022553"/>
    </source>
</evidence>
<evidence type="ECO:0000256" key="5">
    <source>
        <dbReference type="ARBA" id="ARBA00022679"/>
    </source>
</evidence>
<protein>
    <recommendedName>
        <fullName evidence="3">histidine kinase</fullName>
        <ecNumber evidence="3">2.7.13.3</ecNumber>
    </recommendedName>
</protein>
<dbReference type="SMART" id="SM00388">
    <property type="entry name" value="HisKA"/>
    <property type="match status" value="1"/>
</dbReference>
<evidence type="ECO:0000256" key="8">
    <source>
        <dbReference type="SAM" id="Coils"/>
    </source>
</evidence>
<evidence type="ECO:0000256" key="1">
    <source>
        <dbReference type="ARBA" id="ARBA00000085"/>
    </source>
</evidence>
<dbReference type="GO" id="GO:0000155">
    <property type="term" value="F:phosphorelay sensor kinase activity"/>
    <property type="evidence" value="ECO:0007669"/>
    <property type="project" value="InterPro"/>
</dbReference>
<sequence>MGNRFKQSLGLKFFMGTICVLLISSILVYVTAMLAIPFTYQKNVSVQFENNSAEFSQKLNKWTVNEAEDRIYNFCIDNGVIAQLNSGDGQTFTFGDMEKIKEVKSEQIVSIAYDVAFKDIKSGNSLVFFLIDSSGMQNIRQSFWDKIPLITAIVLIASIIAAYLCYRILIKPIIYLSKVSKRLAKLDFTWRCNTRRKDELGVLAVSLESMSRNLQRTLDELKMKSEELEKDIVIIKNMERQRKSFFAAVSHELKTPITIMKAQSENMLYRIGDYANRDKYLQENLLVLDEMEKLVKEIILIAKLDASDIDQPFEQINLEQILVPCVKKILPVANEKKIEIQNNVEDIQICVNKRLFEKALSNVILNAVQYSPAGEKVIIKLEKKCLQVINTGVHIENMEDIFQPFFRVEKSRNKSTGGTGLGLYIVKMILDLHHIYYKIENISEGVMFKMVLDKKSP</sequence>
<comment type="subcellular location">
    <subcellularLocation>
        <location evidence="2">Membrane</location>
    </subcellularLocation>
</comment>
<dbReference type="PANTHER" id="PTHR45453">
    <property type="entry name" value="PHOSPHATE REGULON SENSOR PROTEIN PHOR"/>
    <property type="match status" value="1"/>
</dbReference>
<dbReference type="SMART" id="SM00304">
    <property type="entry name" value="HAMP"/>
    <property type="match status" value="1"/>
</dbReference>
<dbReference type="Pfam" id="PF00672">
    <property type="entry name" value="HAMP"/>
    <property type="match status" value="1"/>
</dbReference>
<dbReference type="Gene3D" id="6.10.340.10">
    <property type="match status" value="1"/>
</dbReference>
<accession>A0AAJ1AYT3</accession>
<evidence type="ECO:0000259" key="11">
    <source>
        <dbReference type="PROSITE" id="PS50885"/>
    </source>
</evidence>
<feature type="transmembrane region" description="Helical" evidence="9">
    <location>
        <begin position="147"/>
        <end position="169"/>
    </location>
</feature>
<dbReference type="AlphaFoldDB" id="A0AAJ1AYT3"/>
<evidence type="ECO:0000256" key="2">
    <source>
        <dbReference type="ARBA" id="ARBA00004370"/>
    </source>
</evidence>
<feature type="domain" description="HAMP" evidence="11">
    <location>
        <begin position="167"/>
        <end position="219"/>
    </location>
</feature>
<dbReference type="SUPFAM" id="SSF47384">
    <property type="entry name" value="Homodimeric domain of signal transducing histidine kinase"/>
    <property type="match status" value="1"/>
</dbReference>
<name>A0AAJ1AYT3_MEDGN</name>
<keyword evidence="9" id="KW-0472">Membrane</keyword>
<feature type="transmembrane region" description="Helical" evidence="9">
    <location>
        <begin position="12"/>
        <end position="36"/>
    </location>
</feature>
<dbReference type="SUPFAM" id="SSF55874">
    <property type="entry name" value="ATPase domain of HSP90 chaperone/DNA topoisomerase II/histidine kinase"/>
    <property type="match status" value="1"/>
</dbReference>
<dbReference type="CDD" id="cd06225">
    <property type="entry name" value="HAMP"/>
    <property type="match status" value="1"/>
</dbReference>
<keyword evidence="6 12" id="KW-0418">Kinase</keyword>
<reference evidence="12" key="1">
    <citation type="submission" date="2021-10" db="EMBL/GenBank/DDBJ databases">
        <title>Collection of gut derived symbiotic bacterial strains cultured from healthy donors.</title>
        <authorList>
            <person name="Lin H."/>
            <person name="Littmann E."/>
            <person name="Claire K."/>
            <person name="Pamer E."/>
        </authorList>
    </citation>
    <scope>NUCLEOTIDE SEQUENCE</scope>
    <source>
        <strain evidence="12">MSK.23.4</strain>
    </source>
</reference>
<evidence type="ECO:0000256" key="9">
    <source>
        <dbReference type="SAM" id="Phobius"/>
    </source>
</evidence>
<gene>
    <name evidence="12" type="ORF">LIQ10_14880</name>
</gene>
<dbReference type="InterPro" id="IPR005467">
    <property type="entry name" value="His_kinase_dom"/>
</dbReference>
<dbReference type="GO" id="GO:0004721">
    <property type="term" value="F:phosphoprotein phosphatase activity"/>
    <property type="evidence" value="ECO:0007669"/>
    <property type="project" value="TreeGrafter"/>
</dbReference>
<evidence type="ECO:0000259" key="10">
    <source>
        <dbReference type="PROSITE" id="PS50109"/>
    </source>
</evidence>
<dbReference type="Gene3D" id="3.30.565.10">
    <property type="entry name" value="Histidine kinase-like ATPase, C-terminal domain"/>
    <property type="match status" value="1"/>
</dbReference>
<dbReference type="EC" id="2.7.13.3" evidence="3"/>
<dbReference type="PROSITE" id="PS50109">
    <property type="entry name" value="HIS_KIN"/>
    <property type="match status" value="1"/>
</dbReference>
<keyword evidence="9" id="KW-0812">Transmembrane</keyword>
<dbReference type="SUPFAM" id="SSF158472">
    <property type="entry name" value="HAMP domain-like"/>
    <property type="match status" value="1"/>
</dbReference>
<dbReference type="PANTHER" id="PTHR45453:SF3">
    <property type="entry name" value="HISTIDINE KINASE"/>
    <property type="match status" value="1"/>
</dbReference>
<evidence type="ECO:0000256" key="3">
    <source>
        <dbReference type="ARBA" id="ARBA00012438"/>
    </source>
</evidence>
<dbReference type="GO" id="GO:0005886">
    <property type="term" value="C:plasma membrane"/>
    <property type="evidence" value="ECO:0007669"/>
    <property type="project" value="TreeGrafter"/>
</dbReference>
<dbReference type="EMBL" id="JAJBNC010000028">
    <property type="protein sequence ID" value="MCB5495000.1"/>
    <property type="molecule type" value="Genomic_DNA"/>
</dbReference>
<comment type="caution">
    <text evidence="12">The sequence shown here is derived from an EMBL/GenBank/DDBJ whole genome shotgun (WGS) entry which is preliminary data.</text>
</comment>
<dbReference type="Pfam" id="PF00512">
    <property type="entry name" value="HisKA"/>
    <property type="match status" value="1"/>
</dbReference>
<dbReference type="Gene3D" id="1.10.287.130">
    <property type="match status" value="1"/>
</dbReference>
<keyword evidence="5" id="KW-0808">Transferase</keyword>
<dbReference type="InterPro" id="IPR036890">
    <property type="entry name" value="HATPase_C_sf"/>
</dbReference>
<dbReference type="CDD" id="cd00082">
    <property type="entry name" value="HisKA"/>
    <property type="match status" value="1"/>
</dbReference>
<dbReference type="InterPro" id="IPR003661">
    <property type="entry name" value="HisK_dim/P_dom"/>
</dbReference>
<dbReference type="RefSeq" id="WP_173879683.1">
    <property type="nucleotide sequence ID" value="NZ_JAAIMT010000029.1"/>
</dbReference>
<feature type="domain" description="Histidine kinase" evidence="10">
    <location>
        <begin position="248"/>
        <end position="456"/>
    </location>
</feature>
<evidence type="ECO:0000256" key="7">
    <source>
        <dbReference type="ARBA" id="ARBA00023012"/>
    </source>
</evidence>
<keyword evidence="8" id="KW-0175">Coiled coil</keyword>
<feature type="coiled-coil region" evidence="8">
    <location>
        <begin position="204"/>
        <end position="238"/>
    </location>
</feature>
<dbReference type="InterPro" id="IPR036097">
    <property type="entry name" value="HisK_dim/P_sf"/>
</dbReference>
<keyword evidence="9" id="KW-1133">Transmembrane helix</keyword>
<dbReference type="Pfam" id="PF02518">
    <property type="entry name" value="HATPase_c"/>
    <property type="match status" value="1"/>
</dbReference>
<evidence type="ECO:0000313" key="12">
    <source>
        <dbReference type="EMBL" id="MCB5495000.1"/>
    </source>
</evidence>
<keyword evidence="7" id="KW-0902">Two-component regulatory system</keyword>
<dbReference type="PROSITE" id="PS50885">
    <property type="entry name" value="HAMP"/>
    <property type="match status" value="1"/>
</dbReference>
<evidence type="ECO:0000256" key="6">
    <source>
        <dbReference type="ARBA" id="ARBA00022777"/>
    </source>
</evidence>
<dbReference type="InterPro" id="IPR003660">
    <property type="entry name" value="HAMP_dom"/>
</dbReference>
<comment type="catalytic activity">
    <reaction evidence="1">
        <text>ATP + protein L-histidine = ADP + protein N-phospho-L-histidine.</text>
        <dbReference type="EC" id="2.7.13.3"/>
    </reaction>
</comment>
<dbReference type="GO" id="GO:0016036">
    <property type="term" value="P:cellular response to phosphate starvation"/>
    <property type="evidence" value="ECO:0007669"/>
    <property type="project" value="TreeGrafter"/>
</dbReference>
<dbReference type="SMART" id="SM00387">
    <property type="entry name" value="HATPase_c"/>
    <property type="match status" value="1"/>
</dbReference>
<dbReference type="Proteomes" id="UP001297422">
    <property type="component" value="Unassembled WGS sequence"/>
</dbReference>
<proteinExistence type="predicted"/>
<keyword evidence="4" id="KW-0597">Phosphoprotein</keyword>
<evidence type="ECO:0000313" key="13">
    <source>
        <dbReference type="Proteomes" id="UP001297422"/>
    </source>
</evidence>
<dbReference type="InterPro" id="IPR003594">
    <property type="entry name" value="HATPase_dom"/>
</dbReference>